<dbReference type="EMBL" id="UYRT01081039">
    <property type="protein sequence ID" value="VDN23806.1"/>
    <property type="molecule type" value="Genomic_DNA"/>
</dbReference>
<feature type="compositionally biased region" description="Low complexity" evidence="1">
    <location>
        <begin position="10"/>
        <end position="20"/>
    </location>
</feature>
<dbReference type="AlphaFoldDB" id="A0A183DZT9"/>
<evidence type="ECO:0000313" key="3">
    <source>
        <dbReference type="Proteomes" id="UP000271098"/>
    </source>
</evidence>
<reference evidence="4" key="1">
    <citation type="submission" date="2016-06" db="UniProtKB">
        <authorList>
            <consortium name="WormBaseParasite"/>
        </authorList>
    </citation>
    <scope>IDENTIFICATION</scope>
</reference>
<evidence type="ECO:0000256" key="1">
    <source>
        <dbReference type="SAM" id="MobiDB-lite"/>
    </source>
</evidence>
<feature type="region of interest" description="Disordered" evidence="1">
    <location>
        <begin position="1"/>
        <end position="20"/>
    </location>
</feature>
<evidence type="ECO:0000313" key="2">
    <source>
        <dbReference type="EMBL" id="VDN23806.1"/>
    </source>
</evidence>
<evidence type="ECO:0000313" key="4">
    <source>
        <dbReference type="WBParaSite" id="GPUH_0001424801-mRNA-1"/>
    </source>
</evidence>
<sequence length="314" mass="35515">FATSSSAWPQQNSTQSSASLALQPSSVIDGSSFLNTQLPNSHSPYSPNTSFNNEYSLITSITFIRLDHVKQLNVPFKISSLPLSSQTHMGFHMAGHIPSTSAQNPHIVAGGTIVTYQNNTHNRVQREYATSPVRKLSIDLIKTYKGINESYYARKAKRRHEQEHHTQPGLHPATLSEHQHAAPPPKQAVSLNQQVMHFFLQSALKQTWSMQNLLEQGHAQQVQQQQQQHTMFSHAAAVPSLLRQLHVQIAENPQNGLNNNGYDDENHDYIIHPGEIFYNRYVSFPVELFVFFDHMGKTIAHFWHLLILILCGEQ</sequence>
<accession>A0A183DZT9</accession>
<proteinExistence type="predicted"/>
<gene>
    <name evidence="2" type="ORF">GPUH_LOCUS14230</name>
</gene>
<reference evidence="2 3" key="2">
    <citation type="submission" date="2018-11" db="EMBL/GenBank/DDBJ databases">
        <authorList>
            <consortium name="Pathogen Informatics"/>
        </authorList>
    </citation>
    <scope>NUCLEOTIDE SEQUENCE [LARGE SCALE GENOMIC DNA]</scope>
</reference>
<keyword evidence="3" id="KW-1185">Reference proteome</keyword>
<name>A0A183DZT9_9BILA</name>
<dbReference type="Proteomes" id="UP000271098">
    <property type="component" value="Unassembled WGS sequence"/>
</dbReference>
<dbReference type="OrthoDB" id="9332038at2759"/>
<dbReference type="WBParaSite" id="GPUH_0001424801-mRNA-1">
    <property type="protein sequence ID" value="GPUH_0001424801-mRNA-1"/>
    <property type="gene ID" value="GPUH_0001424801"/>
</dbReference>
<feature type="region of interest" description="Disordered" evidence="1">
    <location>
        <begin position="155"/>
        <end position="185"/>
    </location>
</feature>
<organism evidence="4">
    <name type="scientific">Gongylonema pulchrum</name>
    <dbReference type="NCBI Taxonomy" id="637853"/>
    <lineage>
        <taxon>Eukaryota</taxon>
        <taxon>Metazoa</taxon>
        <taxon>Ecdysozoa</taxon>
        <taxon>Nematoda</taxon>
        <taxon>Chromadorea</taxon>
        <taxon>Rhabditida</taxon>
        <taxon>Spirurina</taxon>
        <taxon>Spiruromorpha</taxon>
        <taxon>Spiruroidea</taxon>
        <taxon>Gongylonematidae</taxon>
        <taxon>Gongylonema</taxon>
    </lineage>
</organism>
<protein>
    <submittedName>
        <fullName evidence="4">Dual-specificity kinase</fullName>
    </submittedName>
</protein>